<reference evidence="1 2" key="1">
    <citation type="submission" date="2018-04" db="EMBL/GenBank/DDBJ databases">
        <authorList>
            <person name="Vogel A."/>
        </authorList>
    </citation>
    <scope>NUCLEOTIDE SEQUENCE [LARGE SCALE GENOMIC DNA]</scope>
</reference>
<dbReference type="EMBL" id="OOIL02001523">
    <property type="protein sequence ID" value="VFQ76286.1"/>
    <property type="molecule type" value="Genomic_DNA"/>
</dbReference>
<keyword evidence="2" id="KW-1185">Reference proteome</keyword>
<name>A0A484LJP8_9ASTE</name>
<dbReference type="Proteomes" id="UP000595140">
    <property type="component" value="Unassembled WGS sequence"/>
</dbReference>
<evidence type="ECO:0000313" key="1">
    <source>
        <dbReference type="EMBL" id="VFQ76286.1"/>
    </source>
</evidence>
<evidence type="ECO:0000313" key="2">
    <source>
        <dbReference type="Proteomes" id="UP000595140"/>
    </source>
</evidence>
<dbReference type="AlphaFoldDB" id="A0A484LJP8"/>
<protein>
    <submittedName>
        <fullName evidence="1">Uncharacterized protein</fullName>
    </submittedName>
</protein>
<proteinExistence type="predicted"/>
<gene>
    <name evidence="1" type="ORF">CCAM_LOCUS18062</name>
</gene>
<accession>A0A484LJP8</accession>
<organism evidence="1 2">
    <name type="scientific">Cuscuta campestris</name>
    <dbReference type="NCBI Taxonomy" id="132261"/>
    <lineage>
        <taxon>Eukaryota</taxon>
        <taxon>Viridiplantae</taxon>
        <taxon>Streptophyta</taxon>
        <taxon>Embryophyta</taxon>
        <taxon>Tracheophyta</taxon>
        <taxon>Spermatophyta</taxon>
        <taxon>Magnoliopsida</taxon>
        <taxon>eudicotyledons</taxon>
        <taxon>Gunneridae</taxon>
        <taxon>Pentapetalae</taxon>
        <taxon>asterids</taxon>
        <taxon>lamiids</taxon>
        <taxon>Solanales</taxon>
        <taxon>Convolvulaceae</taxon>
        <taxon>Cuscuteae</taxon>
        <taxon>Cuscuta</taxon>
        <taxon>Cuscuta subgen. Grammica</taxon>
        <taxon>Cuscuta sect. Cleistogrammica</taxon>
    </lineage>
</organism>
<sequence>MEVYTQELCYIGCHISTKGFVFEQWLMAMEQWYEHWLMVEANLEISSLAKTTLAVLNLPESKPTTCRSLKNCYLPRNYLELLWSSQLTHFRN</sequence>